<organism evidence="5 6">
    <name type="scientific">Actinokineospora alba</name>
    <dbReference type="NCBI Taxonomy" id="504798"/>
    <lineage>
        <taxon>Bacteria</taxon>
        <taxon>Bacillati</taxon>
        <taxon>Actinomycetota</taxon>
        <taxon>Actinomycetes</taxon>
        <taxon>Pseudonocardiales</taxon>
        <taxon>Pseudonocardiaceae</taxon>
        <taxon>Actinokineospora</taxon>
    </lineage>
</organism>
<dbReference type="GO" id="GO:0000976">
    <property type="term" value="F:transcription cis-regulatory region binding"/>
    <property type="evidence" value="ECO:0007669"/>
    <property type="project" value="TreeGrafter"/>
</dbReference>
<keyword evidence="1" id="KW-0805">Transcription regulation</keyword>
<sequence length="329" mass="36633">MATTIPIRYAHSMLYGLRRADLDVALAVKRAGIPQPLLSSPHARMTREQGQSLFSEVVRTLDDESLGRAALPRPVGSFATMGLTLVAAQDLGDALRRMRRFLRMFPTGPYVRLVRADGHAGLEFDLRGTDDEDHFLAEVVMCSIHRFAEWLVGARIYLTSASFTYPRPAYAALYHHAFGCASSFGAAESVLWFDEKELARPVIRDERSLYGLLSEPAVDLLTRRSVTLTAADQVRRMIEQRVGTDLPTPGELADRLGISQATLRRRLQELGTSTGRIREQILRDAAITRLACDEPVSDIAALLGFSEVSAFYRAFKRWTGTTTTDYRPA</sequence>
<dbReference type="RefSeq" id="WP_091375195.1">
    <property type="nucleotide sequence ID" value="NZ_FNDV01000002.1"/>
</dbReference>
<evidence type="ECO:0000256" key="1">
    <source>
        <dbReference type="ARBA" id="ARBA00023015"/>
    </source>
</evidence>
<keyword evidence="6" id="KW-1185">Reference proteome</keyword>
<dbReference type="AlphaFoldDB" id="A0A1H0NH58"/>
<dbReference type="OrthoDB" id="5241536at2"/>
<dbReference type="Proteomes" id="UP000199651">
    <property type="component" value="Unassembled WGS sequence"/>
</dbReference>
<keyword evidence="2 5" id="KW-0238">DNA-binding</keyword>
<dbReference type="SMART" id="SM00342">
    <property type="entry name" value="HTH_ARAC"/>
    <property type="match status" value="1"/>
</dbReference>
<name>A0A1H0NH58_9PSEU</name>
<dbReference type="PANTHER" id="PTHR47894:SF1">
    <property type="entry name" value="HTH-TYPE TRANSCRIPTIONAL REGULATOR VQSM"/>
    <property type="match status" value="1"/>
</dbReference>
<evidence type="ECO:0000256" key="3">
    <source>
        <dbReference type="ARBA" id="ARBA00023163"/>
    </source>
</evidence>
<dbReference type="PROSITE" id="PS01124">
    <property type="entry name" value="HTH_ARAC_FAMILY_2"/>
    <property type="match status" value="1"/>
</dbReference>
<protein>
    <submittedName>
        <fullName evidence="5">AraC-type DNA-binding protein</fullName>
    </submittedName>
</protein>
<dbReference type="InterPro" id="IPR009057">
    <property type="entry name" value="Homeodomain-like_sf"/>
</dbReference>
<dbReference type="PANTHER" id="PTHR47894">
    <property type="entry name" value="HTH-TYPE TRANSCRIPTIONAL REGULATOR GADX"/>
    <property type="match status" value="1"/>
</dbReference>
<feature type="domain" description="HTH araC/xylS-type" evidence="4">
    <location>
        <begin position="232"/>
        <end position="329"/>
    </location>
</feature>
<dbReference type="EMBL" id="FNJB01000005">
    <property type="protein sequence ID" value="SDO92102.1"/>
    <property type="molecule type" value="Genomic_DNA"/>
</dbReference>
<dbReference type="InterPro" id="IPR032687">
    <property type="entry name" value="AraC-type_N"/>
</dbReference>
<dbReference type="GO" id="GO:0003700">
    <property type="term" value="F:DNA-binding transcription factor activity"/>
    <property type="evidence" value="ECO:0007669"/>
    <property type="project" value="InterPro"/>
</dbReference>
<dbReference type="GO" id="GO:0005829">
    <property type="term" value="C:cytosol"/>
    <property type="evidence" value="ECO:0007669"/>
    <property type="project" value="TreeGrafter"/>
</dbReference>
<evidence type="ECO:0000313" key="5">
    <source>
        <dbReference type="EMBL" id="SDO92102.1"/>
    </source>
</evidence>
<evidence type="ECO:0000313" key="6">
    <source>
        <dbReference type="Proteomes" id="UP000199651"/>
    </source>
</evidence>
<dbReference type="Gene3D" id="1.10.10.60">
    <property type="entry name" value="Homeodomain-like"/>
    <property type="match status" value="1"/>
</dbReference>
<evidence type="ECO:0000256" key="2">
    <source>
        <dbReference type="ARBA" id="ARBA00023125"/>
    </source>
</evidence>
<accession>A0A1H0NH58</accession>
<dbReference type="Pfam" id="PF12625">
    <property type="entry name" value="Arabinose_bd"/>
    <property type="match status" value="1"/>
</dbReference>
<dbReference type="InterPro" id="IPR018060">
    <property type="entry name" value="HTH_AraC"/>
</dbReference>
<dbReference type="SUPFAM" id="SSF46689">
    <property type="entry name" value="Homeodomain-like"/>
    <property type="match status" value="1"/>
</dbReference>
<proteinExistence type="predicted"/>
<dbReference type="Pfam" id="PF12833">
    <property type="entry name" value="HTH_18"/>
    <property type="match status" value="1"/>
</dbReference>
<keyword evidence="3" id="KW-0804">Transcription</keyword>
<dbReference type="STRING" id="504798.SAMN05421871_102401"/>
<reference evidence="6" key="1">
    <citation type="submission" date="2016-10" db="EMBL/GenBank/DDBJ databases">
        <authorList>
            <person name="Varghese N."/>
            <person name="Submissions S."/>
        </authorList>
    </citation>
    <scope>NUCLEOTIDE SEQUENCE [LARGE SCALE GENOMIC DNA]</scope>
    <source>
        <strain evidence="6">IBRC-M 10655</strain>
    </source>
</reference>
<evidence type="ECO:0000259" key="4">
    <source>
        <dbReference type="PROSITE" id="PS01124"/>
    </source>
</evidence>
<gene>
    <name evidence="5" type="ORF">SAMN05192558_105351</name>
</gene>